<dbReference type="SUPFAM" id="SSF54928">
    <property type="entry name" value="RNA-binding domain, RBD"/>
    <property type="match status" value="1"/>
</dbReference>
<dbReference type="InterPro" id="IPR012677">
    <property type="entry name" value="Nucleotide-bd_a/b_plait_sf"/>
</dbReference>
<feature type="domain" description="RRM" evidence="3">
    <location>
        <begin position="178"/>
        <end position="252"/>
    </location>
</feature>
<dbReference type="InterPro" id="IPR000504">
    <property type="entry name" value="RRM_dom"/>
</dbReference>
<dbReference type="Proteomes" id="UP001497392">
    <property type="component" value="Unassembled WGS sequence"/>
</dbReference>
<feature type="compositionally biased region" description="Low complexity" evidence="2">
    <location>
        <begin position="105"/>
        <end position="122"/>
    </location>
</feature>
<evidence type="ECO:0000313" key="4">
    <source>
        <dbReference type="EMBL" id="CAL5219892.1"/>
    </source>
</evidence>
<proteinExistence type="predicted"/>
<dbReference type="PROSITE" id="PS50102">
    <property type="entry name" value="RRM"/>
    <property type="match status" value="1"/>
</dbReference>
<evidence type="ECO:0000256" key="2">
    <source>
        <dbReference type="SAM" id="MobiDB-lite"/>
    </source>
</evidence>
<feature type="region of interest" description="Disordered" evidence="2">
    <location>
        <begin position="20"/>
        <end position="174"/>
    </location>
</feature>
<evidence type="ECO:0000313" key="5">
    <source>
        <dbReference type="Proteomes" id="UP001497392"/>
    </source>
</evidence>
<feature type="compositionally biased region" description="Polar residues" evidence="2">
    <location>
        <begin position="64"/>
        <end position="73"/>
    </location>
</feature>
<feature type="compositionally biased region" description="Low complexity" evidence="2">
    <location>
        <begin position="23"/>
        <end position="39"/>
    </location>
</feature>
<feature type="compositionally biased region" description="Basic and acidic residues" evidence="2">
    <location>
        <begin position="145"/>
        <end position="165"/>
    </location>
</feature>
<comment type="caution">
    <text evidence="4">The sequence shown here is derived from an EMBL/GenBank/DDBJ whole genome shotgun (WGS) entry which is preliminary data.</text>
</comment>
<dbReference type="Gene3D" id="3.30.70.330">
    <property type="match status" value="1"/>
</dbReference>
<protein>
    <submittedName>
        <fullName evidence="4">G1816 protein</fullName>
    </submittedName>
</protein>
<sequence>MAPKTAAELALAKKYELLRQKKAAAQAQQQQKDGGAQKAPPTHASQASKPGASKAGPAVPAKQNMHTPISFTSKPAPAEPSKPLTAHEKALQPGQSLVTRDHRGASAAPASSAAEEGSAAPPDRAPSQPKQHPARRPAQQLNRPAARDSPHHEEGPQQKRQKTDVPPEPSSAATEQDATVFVGDIPHGCGHHELQELFSELANVINIKLIEHKGIAFVTVDSEAEVGHIIDVGDSAGLHINGQMIREARAHQPLDAPRGAQGPTEAPGAKPFKVQEARMAARALAEHVDVSHTADVQLQHPPERGLVCYDDLQ</sequence>
<reference evidence="4 5" key="1">
    <citation type="submission" date="2024-06" db="EMBL/GenBank/DDBJ databases">
        <authorList>
            <person name="Kraege A."/>
            <person name="Thomma B."/>
        </authorList>
    </citation>
    <scope>NUCLEOTIDE SEQUENCE [LARGE SCALE GENOMIC DNA]</scope>
</reference>
<evidence type="ECO:0000256" key="1">
    <source>
        <dbReference type="PROSITE-ProRule" id="PRU00176"/>
    </source>
</evidence>
<gene>
    <name evidence="4" type="primary">g1816</name>
    <name evidence="4" type="ORF">VP750_LOCUS1551</name>
</gene>
<name>A0ABP1FPB1_9CHLO</name>
<dbReference type="SMART" id="SM00360">
    <property type="entry name" value="RRM"/>
    <property type="match status" value="1"/>
</dbReference>
<organism evidence="4 5">
    <name type="scientific">Coccomyxa viridis</name>
    <dbReference type="NCBI Taxonomy" id="1274662"/>
    <lineage>
        <taxon>Eukaryota</taxon>
        <taxon>Viridiplantae</taxon>
        <taxon>Chlorophyta</taxon>
        <taxon>core chlorophytes</taxon>
        <taxon>Trebouxiophyceae</taxon>
        <taxon>Trebouxiophyceae incertae sedis</taxon>
        <taxon>Coccomyxaceae</taxon>
        <taxon>Coccomyxa</taxon>
    </lineage>
</organism>
<keyword evidence="5" id="KW-1185">Reference proteome</keyword>
<evidence type="ECO:0000259" key="3">
    <source>
        <dbReference type="PROSITE" id="PS50102"/>
    </source>
</evidence>
<dbReference type="InterPro" id="IPR035979">
    <property type="entry name" value="RBD_domain_sf"/>
</dbReference>
<accession>A0ABP1FPB1</accession>
<dbReference type="Pfam" id="PF00076">
    <property type="entry name" value="RRM_1"/>
    <property type="match status" value="1"/>
</dbReference>
<dbReference type="EMBL" id="CAXHTA020000002">
    <property type="protein sequence ID" value="CAL5219892.1"/>
    <property type="molecule type" value="Genomic_DNA"/>
</dbReference>
<keyword evidence="1" id="KW-0694">RNA-binding</keyword>